<comment type="caution">
    <text evidence="1">The sequence shown here is derived from an EMBL/GenBank/DDBJ whole genome shotgun (WGS) entry which is preliminary data.</text>
</comment>
<accession>A0ABR7DFR2</accession>
<protein>
    <submittedName>
        <fullName evidence="1">Uncharacterized protein</fullName>
    </submittedName>
</protein>
<name>A0ABR7DFR2_9CLOT</name>
<proteinExistence type="predicted"/>
<evidence type="ECO:0000313" key="1">
    <source>
        <dbReference type="EMBL" id="MBC5630229.1"/>
    </source>
</evidence>
<evidence type="ECO:0000313" key="2">
    <source>
        <dbReference type="Proteomes" id="UP000596929"/>
    </source>
</evidence>
<keyword evidence="2" id="KW-1185">Reference proteome</keyword>
<reference evidence="1 2" key="1">
    <citation type="submission" date="2020-08" db="EMBL/GenBank/DDBJ databases">
        <title>Genome public.</title>
        <authorList>
            <person name="Liu C."/>
            <person name="Sun Q."/>
        </authorList>
    </citation>
    <scope>NUCLEOTIDE SEQUENCE [LARGE SCALE GENOMIC DNA]</scope>
    <source>
        <strain evidence="1 2">NSJ-6</strain>
    </source>
</reference>
<gene>
    <name evidence="1" type="ORF">H8S20_15315</name>
</gene>
<dbReference type="Proteomes" id="UP000596929">
    <property type="component" value="Unassembled WGS sequence"/>
</dbReference>
<organism evidence="1 2">
    <name type="scientific">Clostridium hominis</name>
    <dbReference type="NCBI Taxonomy" id="2763036"/>
    <lineage>
        <taxon>Bacteria</taxon>
        <taxon>Bacillati</taxon>
        <taxon>Bacillota</taxon>
        <taxon>Clostridia</taxon>
        <taxon>Eubacteriales</taxon>
        <taxon>Clostridiaceae</taxon>
        <taxon>Clostridium</taxon>
    </lineage>
</organism>
<sequence>MCFKRFFINKIGKGFADAKRNMPLADKYWLKPREIFNFVEEKCCLTAREIFDYVKEKYDLWSEKCSPMVKRI</sequence>
<dbReference type="EMBL" id="JACOOO010000037">
    <property type="protein sequence ID" value="MBC5630229.1"/>
    <property type="molecule type" value="Genomic_DNA"/>
</dbReference>